<dbReference type="Proteomes" id="UP000237968">
    <property type="component" value="Unassembled WGS sequence"/>
</dbReference>
<evidence type="ECO:0000313" key="2">
    <source>
        <dbReference type="Proteomes" id="UP000237968"/>
    </source>
</evidence>
<keyword evidence="2" id="KW-1185">Reference proteome</keyword>
<evidence type="ECO:0008006" key="3">
    <source>
        <dbReference type="Google" id="ProtNLM"/>
    </source>
</evidence>
<gene>
    <name evidence="1" type="ORF">ENSA5_31210</name>
</gene>
<evidence type="ECO:0000313" key="1">
    <source>
        <dbReference type="EMBL" id="PRP97888.1"/>
    </source>
</evidence>
<comment type="caution">
    <text evidence="1">The sequence shown here is derived from an EMBL/GenBank/DDBJ whole genome shotgun (WGS) entry which is preliminary data.</text>
</comment>
<dbReference type="AlphaFoldDB" id="A0A2S9XYE2"/>
<accession>A0A2S9XYE2</accession>
<dbReference type="PANTHER" id="PTHR34613:SF1">
    <property type="entry name" value="SLL6017 PROTEIN"/>
    <property type="match status" value="1"/>
</dbReference>
<proteinExistence type="predicted"/>
<reference evidence="1 2" key="1">
    <citation type="submission" date="2018-03" db="EMBL/GenBank/DDBJ databases">
        <title>Draft Genome Sequences of the Obligatory Marine Myxobacteria Enhygromyxa salina SWB005.</title>
        <authorList>
            <person name="Poehlein A."/>
            <person name="Moghaddam J.A."/>
            <person name="Harms H."/>
            <person name="Alanjari M."/>
            <person name="Koenig G.M."/>
            <person name="Daniel R."/>
            <person name="Schaeberle T.F."/>
        </authorList>
    </citation>
    <scope>NUCLEOTIDE SEQUENCE [LARGE SCALE GENOMIC DNA]</scope>
    <source>
        <strain evidence="1 2">SWB005</strain>
    </source>
</reference>
<organism evidence="1 2">
    <name type="scientific">Enhygromyxa salina</name>
    <dbReference type="NCBI Taxonomy" id="215803"/>
    <lineage>
        <taxon>Bacteria</taxon>
        <taxon>Pseudomonadati</taxon>
        <taxon>Myxococcota</taxon>
        <taxon>Polyangia</taxon>
        <taxon>Nannocystales</taxon>
        <taxon>Nannocystaceae</taxon>
        <taxon>Enhygromyxa</taxon>
    </lineage>
</organism>
<name>A0A2S9XYE2_9BACT</name>
<dbReference type="EMBL" id="PVNK01000148">
    <property type="protein sequence ID" value="PRP97888.1"/>
    <property type="molecule type" value="Genomic_DNA"/>
</dbReference>
<sequence>MPGPIHQGLLFLLKQNPYLVFDLAHDFDTQIPPQHNKFEIASNEIPSPAKDGNILHADWLVAAVCEKQPALRRVAGLAVEVQTTDDVLKLYSWLSYAAGVRNVFRCRGWTIVFAPDADVRRRAQNMFAAEPRASPWFVEPHMLPPIHDVEQAAKDIDRAVLTAVFHARSELGVACIRATLEAMRKVAHKHRRVYGDLMRAMMTEEQLEQIPERLFEIDDEAPLGPMELTGAYYVRGHREGREEGRCAEARKLILRVLERRSVALDEDQRHRIETASDLSTLETWLDRALTASSTAELFGSRPDDQDIGR</sequence>
<protein>
    <recommendedName>
        <fullName evidence="3">DUF4351 domain-containing protein</fullName>
    </recommendedName>
</protein>
<dbReference type="PANTHER" id="PTHR34613">
    <property type="entry name" value="SLL0800 PROTEIN"/>
    <property type="match status" value="1"/>
</dbReference>